<gene>
    <name evidence="4" type="ORF">KASA_0M00880G</name>
</gene>
<dbReference type="PROSITE" id="PS51229">
    <property type="entry name" value="DCUN1"/>
    <property type="match status" value="1"/>
</dbReference>
<dbReference type="GO" id="GO:0097602">
    <property type="term" value="F:cullin family protein binding"/>
    <property type="evidence" value="ECO:0007669"/>
    <property type="project" value="TreeGrafter"/>
</dbReference>
<evidence type="ECO:0000256" key="2">
    <source>
        <dbReference type="RuleBase" id="RU410713"/>
    </source>
</evidence>
<organism evidence="4 5">
    <name type="scientific">Maudiozyma saulgeensis</name>
    <dbReference type="NCBI Taxonomy" id="1789683"/>
    <lineage>
        <taxon>Eukaryota</taxon>
        <taxon>Fungi</taxon>
        <taxon>Dikarya</taxon>
        <taxon>Ascomycota</taxon>
        <taxon>Saccharomycotina</taxon>
        <taxon>Saccharomycetes</taxon>
        <taxon>Saccharomycetales</taxon>
        <taxon>Saccharomycetaceae</taxon>
        <taxon>Maudiozyma</taxon>
    </lineage>
</organism>
<evidence type="ECO:0000256" key="1">
    <source>
        <dbReference type="ARBA" id="ARBA00022786"/>
    </source>
</evidence>
<dbReference type="Gene3D" id="1.10.238.10">
    <property type="entry name" value="EF-hand"/>
    <property type="match status" value="1"/>
</dbReference>
<dbReference type="Gene3D" id="1.10.8.10">
    <property type="entry name" value="DNA helicase RuvA subunit, C-terminal domain"/>
    <property type="match status" value="1"/>
</dbReference>
<dbReference type="PANTHER" id="PTHR12281:SF31">
    <property type="entry name" value="DCN1-LIKE PROTEIN 3"/>
    <property type="match status" value="1"/>
</dbReference>
<keyword evidence="1" id="KW-0833">Ubl conjugation pathway</keyword>
<dbReference type="InterPro" id="IPR042460">
    <property type="entry name" value="DCN1-like_PONY"/>
</dbReference>
<evidence type="ECO:0000313" key="4">
    <source>
        <dbReference type="EMBL" id="SMN20699.1"/>
    </source>
</evidence>
<name>A0A1X7R5D5_9SACH</name>
<dbReference type="STRING" id="1789683.A0A1X7R5D5"/>
<dbReference type="GO" id="GO:0031624">
    <property type="term" value="F:ubiquitin conjugating enzyme binding"/>
    <property type="evidence" value="ECO:0007669"/>
    <property type="project" value="TreeGrafter"/>
</dbReference>
<dbReference type="GO" id="GO:0032182">
    <property type="term" value="F:ubiquitin-like protein binding"/>
    <property type="evidence" value="ECO:0007669"/>
    <property type="project" value="TreeGrafter"/>
</dbReference>
<keyword evidence="4" id="KW-0436">Ligase</keyword>
<dbReference type="GO" id="GO:0016874">
    <property type="term" value="F:ligase activity"/>
    <property type="evidence" value="ECO:0007669"/>
    <property type="project" value="UniProtKB-KW"/>
</dbReference>
<reference evidence="4 5" key="1">
    <citation type="submission" date="2017-04" db="EMBL/GenBank/DDBJ databases">
        <authorList>
            <person name="Afonso C.L."/>
            <person name="Miller P.J."/>
            <person name="Scott M.A."/>
            <person name="Spackman E."/>
            <person name="Goraichik I."/>
            <person name="Dimitrov K.M."/>
            <person name="Suarez D.L."/>
            <person name="Swayne D.E."/>
        </authorList>
    </citation>
    <scope>NUCLEOTIDE SEQUENCE [LARGE SCALE GENOMIC DNA]</scope>
</reference>
<dbReference type="Proteomes" id="UP000196158">
    <property type="component" value="Unassembled WGS sequence"/>
</dbReference>
<feature type="domain" description="DCUN1" evidence="3">
    <location>
        <begin position="59"/>
        <end position="260"/>
    </location>
</feature>
<dbReference type="InterPro" id="IPR009060">
    <property type="entry name" value="UBA-like_sf"/>
</dbReference>
<comment type="function">
    <text evidence="2">Neddylation of cullins play an essential role in the regulation of SCF-type complexes activity.</text>
</comment>
<dbReference type="InterPro" id="IPR014764">
    <property type="entry name" value="DCN-prot"/>
</dbReference>
<proteinExistence type="predicted"/>
<dbReference type="GO" id="GO:0045116">
    <property type="term" value="P:protein neddylation"/>
    <property type="evidence" value="ECO:0007669"/>
    <property type="project" value="TreeGrafter"/>
</dbReference>
<accession>A0A1X7R5D5</accession>
<protein>
    <recommendedName>
        <fullName evidence="2">Defective in cullin neddylation protein</fullName>
    </recommendedName>
</protein>
<evidence type="ECO:0000259" key="3">
    <source>
        <dbReference type="PROSITE" id="PS51229"/>
    </source>
</evidence>
<dbReference type="Gene3D" id="1.10.238.200">
    <property type="entry name" value="Cullin, PONY binding domain"/>
    <property type="match status" value="1"/>
</dbReference>
<dbReference type="CDD" id="cd14352">
    <property type="entry name" value="UBA_DCN1"/>
    <property type="match status" value="1"/>
</dbReference>
<sequence>MKNSYEEKKIQKFISLTECTPKLARKYLQRNQWYIDYALNDFYDSELGGFVDTAPKDIKYPQELIDLFNKYSPDGNEIDVEGIMAFIDDLGLKLEDIVTICLAKLLGWNKLTDLITKDQFLSNWYMQGCSHISEMKTVMQDLKNKLATDPKYLTDVYNFTFDLIIDDDAKMLDLKTAIEYWKLYFCQDLERKVVLEIDPKLLADWVIFLETENRNDITKDCWKMLLEFFRKYPTLDAIAEDYDENDPWPYIFDEFYEYLQEIKGI</sequence>
<dbReference type="AlphaFoldDB" id="A0A1X7R5D5"/>
<dbReference type="InterPro" id="IPR005176">
    <property type="entry name" value="PONY_dom"/>
</dbReference>
<evidence type="ECO:0000313" key="5">
    <source>
        <dbReference type="Proteomes" id="UP000196158"/>
    </source>
</evidence>
<dbReference type="GO" id="GO:0000151">
    <property type="term" value="C:ubiquitin ligase complex"/>
    <property type="evidence" value="ECO:0007669"/>
    <property type="project" value="TreeGrafter"/>
</dbReference>
<dbReference type="PANTHER" id="PTHR12281">
    <property type="entry name" value="RP42 RELATED"/>
    <property type="match status" value="1"/>
</dbReference>
<dbReference type="OrthoDB" id="27198at2759"/>
<dbReference type="EMBL" id="FXLY01000006">
    <property type="protein sequence ID" value="SMN20699.1"/>
    <property type="molecule type" value="Genomic_DNA"/>
</dbReference>
<dbReference type="Pfam" id="PF03556">
    <property type="entry name" value="Cullin_binding"/>
    <property type="match status" value="1"/>
</dbReference>
<dbReference type="InterPro" id="IPR054109">
    <property type="entry name" value="UBA_8"/>
</dbReference>
<dbReference type="SUPFAM" id="SSF46934">
    <property type="entry name" value="UBA-like"/>
    <property type="match status" value="1"/>
</dbReference>
<dbReference type="Pfam" id="PF22566">
    <property type="entry name" value="UBA_8"/>
    <property type="match status" value="1"/>
</dbReference>
<keyword evidence="5" id="KW-1185">Reference proteome</keyword>